<dbReference type="EMBL" id="BPLQ01010055">
    <property type="protein sequence ID" value="GIY48029.1"/>
    <property type="molecule type" value="Genomic_DNA"/>
</dbReference>
<sequence length="96" mass="10917">MGRNYKSCILGHKVGKLYSQADSYECLRRQVWEPFVSVVTGSGSVLEPPIKRSTFPVGGSMDVRWRSTFFSQVEIYGGQSRRRPTIHYGRGFPTEI</sequence>
<accession>A0AAV4TQL2</accession>
<dbReference type="Proteomes" id="UP001054837">
    <property type="component" value="Unassembled WGS sequence"/>
</dbReference>
<reference evidence="1 2" key="1">
    <citation type="submission" date="2021-06" db="EMBL/GenBank/DDBJ databases">
        <title>Caerostris darwini draft genome.</title>
        <authorList>
            <person name="Kono N."/>
            <person name="Arakawa K."/>
        </authorList>
    </citation>
    <scope>NUCLEOTIDE SEQUENCE [LARGE SCALE GENOMIC DNA]</scope>
</reference>
<comment type="caution">
    <text evidence="1">The sequence shown here is derived from an EMBL/GenBank/DDBJ whole genome shotgun (WGS) entry which is preliminary data.</text>
</comment>
<evidence type="ECO:0008006" key="3">
    <source>
        <dbReference type="Google" id="ProtNLM"/>
    </source>
</evidence>
<evidence type="ECO:0000313" key="2">
    <source>
        <dbReference type="Proteomes" id="UP001054837"/>
    </source>
</evidence>
<protein>
    <recommendedName>
        <fullName evidence="3">Ycf15</fullName>
    </recommendedName>
</protein>
<proteinExistence type="predicted"/>
<dbReference type="AlphaFoldDB" id="A0AAV4TQL2"/>
<organism evidence="1 2">
    <name type="scientific">Caerostris darwini</name>
    <dbReference type="NCBI Taxonomy" id="1538125"/>
    <lineage>
        <taxon>Eukaryota</taxon>
        <taxon>Metazoa</taxon>
        <taxon>Ecdysozoa</taxon>
        <taxon>Arthropoda</taxon>
        <taxon>Chelicerata</taxon>
        <taxon>Arachnida</taxon>
        <taxon>Araneae</taxon>
        <taxon>Araneomorphae</taxon>
        <taxon>Entelegynae</taxon>
        <taxon>Araneoidea</taxon>
        <taxon>Araneidae</taxon>
        <taxon>Caerostris</taxon>
    </lineage>
</organism>
<keyword evidence="2" id="KW-1185">Reference proteome</keyword>
<name>A0AAV4TQL2_9ARAC</name>
<gene>
    <name evidence="1" type="ORF">CDAR_458261</name>
</gene>
<evidence type="ECO:0000313" key="1">
    <source>
        <dbReference type="EMBL" id="GIY48029.1"/>
    </source>
</evidence>